<dbReference type="Gene3D" id="2.60.40.790">
    <property type="match status" value="1"/>
</dbReference>
<protein>
    <submittedName>
        <fullName evidence="5">Hsp20/alpha crystallin family protein</fullName>
    </submittedName>
</protein>
<name>A0A1H8N1W3_9EURY</name>
<reference evidence="6" key="1">
    <citation type="submission" date="2016-10" db="EMBL/GenBank/DDBJ databases">
        <authorList>
            <person name="Varghese N."/>
            <person name="Submissions S."/>
        </authorList>
    </citation>
    <scope>NUCLEOTIDE SEQUENCE [LARGE SCALE GENOMIC DNA]</scope>
    <source>
        <strain evidence="6">CGMCC 1.10121</strain>
    </source>
</reference>
<evidence type="ECO:0000313" key="5">
    <source>
        <dbReference type="EMBL" id="SEO23615.1"/>
    </source>
</evidence>
<dbReference type="Pfam" id="PF00011">
    <property type="entry name" value="HSP20"/>
    <property type="match status" value="1"/>
</dbReference>
<dbReference type="SUPFAM" id="SSF49764">
    <property type="entry name" value="HSP20-like chaperones"/>
    <property type="match status" value="1"/>
</dbReference>
<accession>A0A1H8N1W3</accession>
<dbReference type="EMBL" id="FODV01000001">
    <property type="protein sequence ID" value="SEO23615.1"/>
    <property type="molecule type" value="Genomic_DNA"/>
</dbReference>
<organism evidence="5 6">
    <name type="scientific">Halogranum amylolyticum</name>
    <dbReference type="NCBI Taxonomy" id="660520"/>
    <lineage>
        <taxon>Archaea</taxon>
        <taxon>Methanobacteriati</taxon>
        <taxon>Methanobacteriota</taxon>
        <taxon>Stenosarchaea group</taxon>
        <taxon>Halobacteria</taxon>
        <taxon>Halobacteriales</taxon>
        <taxon>Haloferacaceae</taxon>
    </lineage>
</organism>
<dbReference type="InterPro" id="IPR002068">
    <property type="entry name" value="A-crystallin/Hsp20_dom"/>
</dbReference>
<dbReference type="PROSITE" id="PS01031">
    <property type="entry name" value="SHSP"/>
    <property type="match status" value="1"/>
</dbReference>
<dbReference type="InterPro" id="IPR008978">
    <property type="entry name" value="HSP20-like_chaperone"/>
</dbReference>
<sequence length="113" mass="12565">MATTDESGDASLDDLPTTPGSDGSLPVDVERFGDEYVVSALLPGLRTQDIDVSVHGRRIRIAASVPDRKRRFLPTRRREVSRVVRLPDPIDHRSVEASYHDGLLRVTAATWEE</sequence>
<evidence type="ECO:0000256" key="2">
    <source>
        <dbReference type="RuleBase" id="RU003616"/>
    </source>
</evidence>
<dbReference type="OrthoDB" id="198277at2157"/>
<gene>
    <name evidence="5" type="ORF">SAMN04487948_101255</name>
</gene>
<dbReference type="InterPro" id="IPR031107">
    <property type="entry name" value="Small_HSP"/>
</dbReference>
<dbReference type="RefSeq" id="WP_089820642.1">
    <property type="nucleotide sequence ID" value="NZ_FODV01000001.1"/>
</dbReference>
<feature type="compositionally biased region" description="Acidic residues" evidence="3">
    <location>
        <begin position="1"/>
        <end position="12"/>
    </location>
</feature>
<dbReference type="AlphaFoldDB" id="A0A1H8N1W3"/>
<evidence type="ECO:0000259" key="4">
    <source>
        <dbReference type="PROSITE" id="PS01031"/>
    </source>
</evidence>
<dbReference type="Proteomes" id="UP000199126">
    <property type="component" value="Unassembled WGS sequence"/>
</dbReference>
<dbReference type="CDD" id="cd06464">
    <property type="entry name" value="ACD_sHsps-like"/>
    <property type="match status" value="1"/>
</dbReference>
<comment type="similarity">
    <text evidence="1 2">Belongs to the small heat shock protein (HSP20) family.</text>
</comment>
<evidence type="ECO:0000256" key="3">
    <source>
        <dbReference type="SAM" id="MobiDB-lite"/>
    </source>
</evidence>
<keyword evidence="6" id="KW-1185">Reference proteome</keyword>
<evidence type="ECO:0000256" key="1">
    <source>
        <dbReference type="PROSITE-ProRule" id="PRU00285"/>
    </source>
</evidence>
<feature type="region of interest" description="Disordered" evidence="3">
    <location>
        <begin position="1"/>
        <end position="27"/>
    </location>
</feature>
<feature type="domain" description="SHSP" evidence="4">
    <location>
        <begin position="18"/>
        <end position="113"/>
    </location>
</feature>
<proteinExistence type="inferred from homology"/>
<evidence type="ECO:0000313" key="6">
    <source>
        <dbReference type="Proteomes" id="UP000199126"/>
    </source>
</evidence>
<dbReference type="PANTHER" id="PTHR11527">
    <property type="entry name" value="HEAT-SHOCK PROTEIN 20 FAMILY MEMBER"/>
    <property type="match status" value="1"/>
</dbReference>